<evidence type="ECO:0000313" key="3">
    <source>
        <dbReference type="Proteomes" id="UP000239800"/>
    </source>
</evidence>
<dbReference type="EMBL" id="MQUB01000001">
    <property type="protein sequence ID" value="PQB05720.1"/>
    <property type="molecule type" value="Genomic_DNA"/>
</dbReference>
<dbReference type="Proteomes" id="UP000239800">
    <property type="component" value="Unassembled WGS sequence"/>
</dbReference>
<keyword evidence="1" id="KW-0812">Transmembrane</keyword>
<keyword evidence="1" id="KW-1133">Transmembrane helix</keyword>
<evidence type="ECO:0000256" key="1">
    <source>
        <dbReference type="SAM" id="Phobius"/>
    </source>
</evidence>
<evidence type="ECO:0000313" key="2">
    <source>
        <dbReference type="EMBL" id="PQB05720.1"/>
    </source>
</evidence>
<proteinExistence type="predicted"/>
<keyword evidence="3" id="KW-1185">Reference proteome</keyword>
<keyword evidence="1" id="KW-0472">Membrane</keyword>
<organism evidence="2 3">
    <name type="scientific">Aureitalea marina</name>
    <dbReference type="NCBI Taxonomy" id="930804"/>
    <lineage>
        <taxon>Bacteria</taxon>
        <taxon>Pseudomonadati</taxon>
        <taxon>Bacteroidota</taxon>
        <taxon>Flavobacteriia</taxon>
        <taxon>Flavobacteriales</taxon>
        <taxon>Flavobacteriaceae</taxon>
        <taxon>Aureitalea</taxon>
    </lineage>
</organism>
<name>A0A2S7KSW8_9FLAO</name>
<reference evidence="2 3" key="1">
    <citation type="submission" date="2016-11" db="EMBL/GenBank/DDBJ databases">
        <title>Trade-off between light-utilization and light-protection in marine flavobacteria.</title>
        <authorList>
            <person name="Kumagai Y."/>
        </authorList>
    </citation>
    <scope>NUCLEOTIDE SEQUENCE [LARGE SCALE GENOMIC DNA]</scope>
    <source>
        <strain evidence="2 3">NBRC 107741</strain>
    </source>
</reference>
<comment type="caution">
    <text evidence="2">The sequence shown here is derived from an EMBL/GenBank/DDBJ whole genome shotgun (WGS) entry which is preliminary data.</text>
</comment>
<feature type="transmembrane region" description="Helical" evidence="1">
    <location>
        <begin position="35"/>
        <end position="54"/>
    </location>
</feature>
<gene>
    <name evidence="2" type="ORF">BST85_13035</name>
</gene>
<protein>
    <submittedName>
        <fullName evidence="2">Uncharacterized protein</fullName>
    </submittedName>
</protein>
<accession>A0A2S7KSW8</accession>
<sequence>MRFIGHGSQFKAYRTGIFGFLGPVQRVIFIPFQTLWYQSLFFFLMFIGLTRAFWSFMIGDVL</sequence>
<dbReference type="AlphaFoldDB" id="A0A2S7KSW8"/>